<proteinExistence type="predicted"/>
<protein>
    <submittedName>
        <fullName evidence="1">Uncharacterized protein</fullName>
    </submittedName>
</protein>
<organism evidence="1 2">
    <name type="scientific">Nocardia yunnanensis</name>
    <dbReference type="NCBI Taxonomy" id="2382165"/>
    <lineage>
        <taxon>Bacteria</taxon>
        <taxon>Bacillati</taxon>
        <taxon>Actinomycetota</taxon>
        <taxon>Actinomycetes</taxon>
        <taxon>Mycobacteriales</taxon>
        <taxon>Nocardiaceae</taxon>
        <taxon>Nocardia</taxon>
    </lineage>
</organism>
<keyword evidence="2" id="KW-1185">Reference proteome</keyword>
<dbReference type="AlphaFoldDB" id="A0A386ZIP3"/>
<dbReference type="Proteomes" id="UP000267164">
    <property type="component" value="Chromosome"/>
</dbReference>
<dbReference type="OrthoDB" id="4559689at2"/>
<sequence length="73" mass="8419">MADNSGAPMTDAEIRQFFALLQRWCDTELDQFTALLIPTRYGDVYATFARKRSAEFPPELYERLPATWLGDTE</sequence>
<dbReference type="KEGG" id="nyu:D7D52_27950"/>
<dbReference type="RefSeq" id="WP_120741081.1">
    <property type="nucleotide sequence ID" value="NZ_CP032568.1"/>
</dbReference>
<accession>A0A386ZIP3</accession>
<evidence type="ECO:0000313" key="1">
    <source>
        <dbReference type="EMBL" id="AYF77004.1"/>
    </source>
</evidence>
<dbReference type="EMBL" id="CP032568">
    <property type="protein sequence ID" value="AYF77004.1"/>
    <property type="molecule type" value="Genomic_DNA"/>
</dbReference>
<evidence type="ECO:0000313" key="2">
    <source>
        <dbReference type="Proteomes" id="UP000267164"/>
    </source>
</evidence>
<reference evidence="1 2" key="1">
    <citation type="submission" date="2018-09" db="EMBL/GenBank/DDBJ databases">
        <title>Nocardia yunnanensis sp. nov., an actinomycete isolated from a soil sample.</title>
        <authorList>
            <person name="Zhang J."/>
        </authorList>
    </citation>
    <scope>NUCLEOTIDE SEQUENCE [LARGE SCALE GENOMIC DNA]</scope>
    <source>
        <strain evidence="1 2">CFHS0054</strain>
    </source>
</reference>
<name>A0A386ZIP3_9NOCA</name>
<gene>
    <name evidence="1" type="ORF">D7D52_27950</name>
</gene>